<name>A0A1G2JLK9_9BACT</name>
<accession>A0A1G2JLK9</accession>
<evidence type="ECO:0000313" key="4">
    <source>
        <dbReference type="EMBL" id="OGZ88004.1"/>
    </source>
</evidence>
<evidence type="ECO:0000259" key="3">
    <source>
        <dbReference type="SMART" id="SM00306"/>
    </source>
</evidence>
<dbReference type="NCBIfam" id="TIGR01443">
    <property type="entry name" value="intein_Cterm"/>
    <property type="match status" value="1"/>
</dbReference>
<dbReference type="InterPro" id="IPR003587">
    <property type="entry name" value="Hint_dom_N"/>
</dbReference>
<comment type="caution">
    <text evidence="4">The sequence shown here is derived from an EMBL/GenBank/DDBJ whole genome shotgun (WGS) entry which is preliminary data.</text>
</comment>
<dbReference type="EMBL" id="MHPU01000034">
    <property type="protein sequence ID" value="OGZ88004.1"/>
    <property type="molecule type" value="Genomic_DNA"/>
</dbReference>
<dbReference type="Proteomes" id="UP000178935">
    <property type="component" value="Unassembled WGS sequence"/>
</dbReference>
<evidence type="ECO:0000256" key="1">
    <source>
        <dbReference type="SAM" id="SignalP"/>
    </source>
</evidence>
<feature type="domain" description="Hint" evidence="3">
    <location>
        <begin position="82"/>
        <end position="179"/>
    </location>
</feature>
<dbReference type="PROSITE" id="PS50817">
    <property type="entry name" value="INTEIN_N_TER"/>
    <property type="match status" value="1"/>
</dbReference>
<organism evidence="4 5">
    <name type="scientific">Candidatus Staskawiczbacteria bacterium RIFOXYD1_FULL_32_13</name>
    <dbReference type="NCBI Taxonomy" id="1802234"/>
    <lineage>
        <taxon>Bacteria</taxon>
        <taxon>Candidatus Staskawicziibacteriota</taxon>
    </lineage>
</organism>
<dbReference type="CDD" id="cd00081">
    <property type="entry name" value="Hint"/>
    <property type="match status" value="1"/>
</dbReference>
<proteinExistence type="predicted"/>
<evidence type="ECO:0000313" key="5">
    <source>
        <dbReference type="Proteomes" id="UP000178935"/>
    </source>
</evidence>
<dbReference type="InterPro" id="IPR006141">
    <property type="entry name" value="Intein_N"/>
</dbReference>
<dbReference type="GO" id="GO:0016539">
    <property type="term" value="P:intein-mediated protein splicing"/>
    <property type="evidence" value="ECO:0007669"/>
    <property type="project" value="InterPro"/>
</dbReference>
<protein>
    <submittedName>
        <fullName evidence="4">Uncharacterized protein</fullName>
    </submittedName>
</protein>
<dbReference type="SMART" id="SM00306">
    <property type="entry name" value="HintN"/>
    <property type="match status" value="1"/>
</dbReference>
<feature type="signal peptide" evidence="1">
    <location>
        <begin position="1"/>
        <end position="29"/>
    </location>
</feature>
<dbReference type="Gene3D" id="2.170.16.10">
    <property type="entry name" value="Hedgehog/Intein (Hint) domain"/>
    <property type="match status" value="1"/>
</dbReference>
<dbReference type="InterPro" id="IPR030934">
    <property type="entry name" value="Intein_C"/>
</dbReference>
<reference evidence="4 5" key="1">
    <citation type="journal article" date="2016" name="Nat. Commun.">
        <title>Thousands of microbial genomes shed light on interconnected biogeochemical processes in an aquifer system.</title>
        <authorList>
            <person name="Anantharaman K."/>
            <person name="Brown C.T."/>
            <person name="Hug L.A."/>
            <person name="Sharon I."/>
            <person name="Castelle C.J."/>
            <person name="Probst A.J."/>
            <person name="Thomas B.C."/>
            <person name="Singh A."/>
            <person name="Wilkins M.J."/>
            <person name="Karaoz U."/>
            <person name="Brodie E.L."/>
            <person name="Williams K.H."/>
            <person name="Hubbard S.S."/>
            <person name="Banfield J.F."/>
        </authorList>
    </citation>
    <scope>NUCLEOTIDE SEQUENCE [LARGE SCALE GENOMIC DNA]</scope>
</reference>
<feature type="domain" description="Hint" evidence="2">
    <location>
        <begin position="179"/>
        <end position="226"/>
    </location>
</feature>
<gene>
    <name evidence="4" type="ORF">A2561_02855</name>
</gene>
<sequence length="504" mass="53872">MKIHNKLLILTFAVLVFSTFGFSNNFALATSSGPNAPGTVTTSNTSGGTFDWNANASNVNSIKIEDGTSVYAYVGLTFFGGDECLSWDTLILTDNGTKEISDINQGDLVYSYNITSQNIELKEVIGVFNRSISFYGNKYYHIYFEGGDIKATYNHLFYVGKDLKMARDLVVGDILFDINGKEKVISNIIIEENYTDNVWDITVENNHNFFANGVLVHNVGSAYDKYVKIIKSDGSLGLTDKADGTAWGSSLAYTPPSAGYYGGDSDLWGETWTASDINDSDFGIAIAVYGGGHPTDNYITYYIKAANFGFNIPTEATINGIKVEVKKKYLEACGSGLSCAGIDYISITVYYTEASNTAPTIGTGHSDGGSSTATPTTAGNNVSFTATATDGESDNYYLAICKTNAITANNNGVPTCTGGNWCISSSTASASQANCNYTTAGKDAGSKSWYAFVCDYNASSACSSMSQGSGNNGSPFVVRKPSVFKITGASLFKFIGGLLRLRIK</sequence>
<dbReference type="InterPro" id="IPR003586">
    <property type="entry name" value="Hint_dom_C"/>
</dbReference>
<keyword evidence="1" id="KW-0732">Signal</keyword>
<evidence type="ECO:0000259" key="2">
    <source>
        <dbReference type="SMART" id="SM00305"/>
    </source>
</evidence>
<feature type="chain" id="PRO_5009583322" evidence="1">
    <location>
        <begin position="30"/>
        <end position="504"/>
    </location>
</feature>
<dbReference type="AlphaFoldDB" id="A0A1G2JLK9"/>
<dbReference type="SMART" id="SM00305">
    <property type="entry name" value="HintC"/>
    <property type="match status" value="1"/>
</dbReference>
<dbReference type="SUPFAM" id="SSF51294">
    <property type="entry name" value="Hedgehog/intein (Hint) domain"/>
    <property type="match status" value="1"/>
</dbReference>
<dbReference type="InterPro" id="IPR036844">
    <property type="entry name" value="Hint_dom_sf"/>
</dbReference>
<dbReference type="Pfam" id="PF07591">
    <property type="entry name" value="PT-HINT"/>
    <property type="match status" value="1"/>
</dbReference>
<dbReference type="PROSITE" id="PS50818">
    <property type="entry name" value="INTEIN_C_TER"/>
    <property type="match status" value="1"/>
</dbReference>